<accession>A0A6G1I8W7</accession>
<evidence type="ECO:0000313" key="2">
    <source>
        <dbReference type="EMBL" id="KAF2404712.1"/>
    </source>
</evidence>
<sequence length="72" mass="8135">MGCRNLFTACGRSLRVFSVFSVYYFLLVLDYVSCTVDRGMCFTIISGTLLRAEVGSFRNWRLGVEDATVPRP</sequence>
<evidence type="ECO:0000313" key="3">
    <source>
        <dbReference type="Proteomes" id="UP000799640"/>
    </source>
</evidence>
<keyword evidence="1" id="KW-1133">Transmembrane helix</keyword>
<dbReference type="AlphaFoldDB" id="A0A6G1I8W7"/>
<evidence type="ECO:0000256" key="1">
    <source>
        <dbReference type="SAM" id="Phobius"/>
    </source>
</evidence>
<keyword evidence="1" id="KW-0812">Transmembrane</keyword>
<dbReference type="EMBL" id="ML996688">
    <property type="protein sequence ID" value="KAF2404712.1"/>
    <property type="molecule type" value="Genomic_DNA"/>
</dbReference>
<gene>
    <name evidence="2" type="ORF">EJ06DRAFT_216601</name>
</gene>
<name>A0A6G1I8W7_9PEZI</name>
<protein>
    <submittedName>
        <fullName evidence="2">Uncharacterized protein</fullName>
    </submittedName>
</protein>
<proteinExistence type="predicted"/>
<keyword evidence="1" id="KW-0472">Membrane</keyword>
<organism evidence="2 3">
    <name type="scientific">Trichodelitschia bisporula</name>
    <dbReference type="NCBI Taxonomy" id="703511"/>
    <lineage>
        <taxon>Eukaryota</taxon>
        <taxon>Fungi</taxon>
        <taxon>Dikarya</taxon>
        <taxon>Ascomycota</taxon>
        <taxon>Pezizomycotina</taxon>
        <taxon>Dothideomycetes</taxon>
        <taxon>Dothideomycetes incertae sedis</taxon>
        <taxon>Phaeotrichales</taxon>
        <taxon>Phaeotrichaceae</taxon>
        <taxon>Trichodelitschia</taxon>
    </lineage>
</organism>
<dbReference type="Proteomes" id="UP000799640">
    <property type="component" value="Unassembled WGS sequence"/>
</dbReference>
<feature type="transmembrane region" description="Helical" evidence="1">
    <location>
        <begin position="12"/>
        <end position="32"/>
    </location>
</feature>
<keyword evidence="3" id="KW-1185">Reference proteome</keyword>
<reference evidence="2" key="1">
    <citation type="journal article" date="2020" name="Stud. Mycol.">
        <title>101 Dothideomycetes genomes: a test case for predicting lifestyles and emergence of pathogens.</title>
        <authorList>
            <person name="Haridas S."/>
            <person name="Albert R."/>
            <person name="Binder M."/>
            <person name="Bloem J."/>
            <person name="Labutti K."/>
            <person name="Salamov A."/>
            <person name="Andreopoulos B."/>
            <person name="Baker S."/>
            <person name="Barry K."/>
            <person name="Bills G."/>
            <person name="Bluhm B."/>
            <person name="Cannon C."/>
            <person name="Castanera R."/>
            <person name="Culley D."/>
            <person name="Daum C."/>
            <person name="Ezra D."/>
            <person name="Gonzalez J."/>
            <person name="Henrissat B."/>
            <person name="Kuo A."/>
            <person name="Liang C."/>
            <person name="Lipzen A."/>
            <person name="Lutzoni F."/>
            <person name="Magnuson J."/>
            <person name="Mondo S."/>
            <person name="Nolan M."/>
            <person name="Ohm R."/>
            <person name="Pangilinan J."/>
            <person name="Park H.-J."/>
            <person name="Ramirez L."/>
            <person name="Alfaro M."/>
            <person name="Sun H."/>
            <person name="Tritt A."/>
            <person name="Yoshinaga Y."/>
            <person name="Zwiers L.-H."/>
            <person name="Turgeon B."/>
            <person name="Goodwin S."/>
            <person name="Spatafora J."/>
            <person name="Crous P."/>
            <person name="Grigoriev I."/>
        </authorList>
    </citation>
    <scope>NUCLEOTIDE SEQUENCE</scope>
    <source>
        <strain evidence="2">CBS 262.69</strain>
    </source>
</reference>